<dbReference type="GO" id="GO:0006606">
    <property type="term" value="P:protein import into nucleus"/>
    <property type="evidence" value="ECO:0007669"/>
    <property type="project" value="TreeGrafter"/>
</dbReference>
<gene>
    <name evidence="6" type="ORF">DPMN_170075</name>
</gene>
<comment type="subcellular location">
    <subcellularLocation>
        <location evidence="1 5">Nucleus</location>
        <location evidence="1 5">Nuclear pore complex</location>
    </subcellularLocation>
</comment>
<dbReference type="GO" id="GO:0017056">
    <property type="term" value="F:structural constituent of nuclear pore"/>
    <property type="evidence" value="ECO:0007669"/>
    <property type="project" value="InterPro"/>
</dbReference>
<keyword evidence="7" id="KW-1185">Reference proteome</keyword>
<evidence type="ECO:0000313" key="6">
    <source>
        <dbReference type="EMBL" id="KAH3768859.1"/>
    </source>
</evidence>
<keyword evidence="3 5" id="KW-0906">Nuclear pore complex</keyword>
<keyword evidence="5" id="KW-0509">mRNA transport</keyword>
<keyword evidence="5" id="KW-0472">Membrane</keyword>
<reference evidence="6" key="1">
    <citation type="journal article" date="2019" name="bioRxiv">
        <title>The Genome of the Zebra Mussel, Dreissena polymorpha: A Resource for Invasive Species Research.</title>
        <authorList>
            <person name="McCartney M.A."/>
            <person name="Auch B."/>
            <person name="Kono T."/>
            <person name="Mallez S."/>
            <person name="Zhang Y."/>
            <person name="Obille A."/>
            <person name="Becker A."/>
            <person name="Abrahante J.E."/>
            <person name="Garbe J."/>
            <person name="Badalamenti J.P."/>
            <person name="Herman A."/>
            <person name="Mangelson H."/>
            <person name="Liachko I."/>
            <person name="Sullivan S."/>
            <person name="Sone E.D."/>
            <person name="Koren S."/>
            <person name="Silverstein K.A.T."/>
            <person name="Beckman K.B."/>
            <person name="Gohl D.M."/>
        </authorList>
    </citation>
    <scope>NUCLEOTIDE SEQUENCE</scope>
    <source>
        <strain evidence="6">Duluth1</strain>
        <tissue evidence="6">Whole animal</tissue>
    </source>
</reference>
<dbReference type="EMBL" id="JAIWYP010000009">
    <property type="protein sequence ID" value="KAH3768859.1"/>
    <property type="molecule type" value="Genomic_DNA"/>
</dbReference>
<dbReference type="AlphaFoldDB" id="A0A9D4ICV6"/>
<evidence type="ECO:0000256" key="5">
    <source>
        <dbReference type="RuleBase" id="RU364035"/>
    </source>
</evidence>
<dbReference type="Proteomes" id="UP000828390">
    <property type="component" value="Unassembled WGS sequence"/>
</dbReference>
<dbReference type="PANTHER" id="PTHR11225">
    <property type="entry name" value="NUCLEAR PORE COMPLEX PROTEIN NUP93 NUCLEOPORIN NUP93 DEAD EYE PROTEIN"/>
    <property type="match status" value="1"/>
</dbReference>
<dbReference type="PANTHER" id="PTHR11225:SF4">
    <property type="entry name" value="NUCLEAR PORE COMPLEX PROTEIN NUP93"/>
    <property type="match status" value="1"/>
</dbReference>
<keyword evidence="5" id="KW-0813">Transport</keyword>
<sequence>MNKNTQKAFVRNARSYLEQSYKKFITAQISGNLQQAQLGGVPGTCNLVRSYLNIRQATLPRGLEDGLVQQFDNVVVCCHDGLVYLFVMLPGGVVEGHPTWAMIYYCLRCGDLNAAQAVVKKAGHQLGDFPQFLQEYVANSDHRLSPGNETRLQLQYRRVVKQCPDPYKRVVYLIILGIWRLYCIVGQCDYMEDHADIADKIDDYLWVKLCQIQFDADERTETLTLQKLQTLLYEEYGESHFNGYQQPFLYFQVLILTAQFEAAIEFLSRIERLRCHAVHVAIVLFTTNLLQCSQSTQAQLLSKDPNDPSPQRRLNFARLIMMYTRKFEETDPQEAASSTSTSSADLPYFQLNASFSNQSLLNKHELVQETKEYEMLLGKLMKDGTRKPGAIDKFQVDTRRILDKVARDTESKGAFEDAVKLYDLSKVSE</sequence>
<evidence type="ECO:0000256" key="1">
    <source>
        <dbReference type="ARBA" id="ARBA00004567"/>
    </source>
</evidence>
<comment type="caution">
    <text evidence="6">The sequence shown here is derived from an EMBL/GenBank/DDBJ whole genome shotgun (WGS) entry which is preliminary data.</text>
</comment>
<proteinExistence type="inferred from homology"/>
<keyword evidence="5" id="KW-0811">Translocation</keyword>
<dbReference type="InterPro" id="IPR007231">
    <property type="entry name" value="Nucleoporin_int_Nup93/Nic96"/>
</dbReference>
<evidence type="ECO:0000256" key="3">
    <source>
        <dbReference type="ARBA" id="ARBA00023132"/>
    </source>
</evidence>
<comment type="similarity">
    <text evidence="2 5">Belongs to the nucleoporin interacting component (NIC) family.</text>
</comment>
<organism evidence="6 7">
    <name type="scientific">Dreissena polymorpha</name>
    <name type="common">Zebra mussel</name>
    <name type="synonym">Mytilus polymorpha</name>
    <dbReference type="NCBI Taxonomy" id="45954"/>
    <lineage>
        <taxon>Eukaryota</taxon>
        <taxon>Metazoa</taxon>
        <taxon>Spiralia</taxon>
        <taxon>Lophotrochozoa</taxon>
        <taxon>Mollusca</taxon>
        <taxon>Bivalvia</taxon>
        <taxon>Autobranchia</taxon>
        <taxon>Heteroconchia</taxon>
        <taxon>Euheterodonta</taxon>
        <taxon>Imparidentia</taxon>
        <taxon>Neoheterodontei</taxon>
        <taxon>Myida</taxon>
        <taxon>Dreissenoidea</taxon>
        <taxon>Dreissenidae</taxon>
        <taxon>Dreissena</taxon>
    </lineage>
</organism>
<dbReference type="Pfam" id="PF04097">
    <property type="entry name" value="Nic96"/>
    <property type="match status" value="1"/>
</dbReference>
<keyword evidence="4 5" id="KW-0539">Nucleus</keyword>
<reference evidence="6" key="2">
    <citation type="submission" date="2020-11" db="EMBL/GenBank/DDBJ databases">
        <authorList>
            <person name="McCartney M.A."/>
            <person name="Auch B."/>
            <person name="Kono T."/>
            <person name="Mallez S."/>
            <person name="Becker A."/>
            <person name="Gohl D.M."/>
            <person name="Silverstein K.A.T."/>
            <person name="Koren S."/>
            <person name="Bechman K.B."/>
            <person name="Herman A."/>
            <person name="Abrahante J.E."/>
            <person name="Garbe J."/>
        </authorList>
    </citation>
    <scope>NUCLEOTIDE SEQUENCE</scope>
    <source>
        <strain evidence="6">Duluth1</strain>
        <tissue evidence="6">Whole animal</tissue>
    </source>
</reference>
<evidence type="ECO:0000256" key="2">
    <source>
        <dbReference type="ARBA" id="ARBA00010186"/>
    </source>
</evidence>
<protein>
    <recommendedName>
        <fullName evidence="5">Nuclear pore protein</fullName>
    </recommendedName>
</protein>
<evidence type="ECO:0000313" key="7">
    <source>
        <dbReference type="Proteomes" id="UP000828390"/>
    </source>
</evidence>
<keyword evidence="5" id="KW-0653">Protein transport</keyword>
<accession>A0A9D4ICV6</accession>
<evidence type="ECO:0000256" key="4">
    <source>
        <dbReference type="ARBA" id="ARBA00023242"/>
    </source>
</evidence>
<dbReference type="GO" id="GO:0005643">
    <property type="term" value="C:nuclear pore"/>
    <property type="evidence" value="ECO:0007669"/>
    <property type="project" value="UniProtKB-SubCell"/>
</dbReference>
<dbReference type="GO" id="GO:0016973">
    <property type="term" value="P:poly(A)+ mRNA export from nucleus"/>
    <property type="evidence" value="ECO:0007669"/>
    <property type="project" value="TreeGrafter"/>
</dbReference>
<name>A0A9D4ICV6_DREPO</name>